<feature type="non-terminal residue" evidence="3">
    <location>
        <position position="72"/>
    </location>
</feature>
<evidence type="ECO:0000313" key="3">
    <source>
        <dbReference type="EMBL" id="ETJ38536.1"/>
    </source>
</evidence>
<dbReference type="InterPro" id="IPR000675">
    <property type="entry name" value="Cutinase/axe"/>
</dbReference>
<keyword evidence="1" id="KW-0378">Hydrolase</keyword>
<comment type="caution">
    <text evidence="3">The sequence shown here is derived from an EMBL/GenBank/DDBJ whole genome shotgun (WGS) entry which is preliminary data.</text>
</comment>
<dbReference type="Pfam" id="PF01083">
    <property type="entry name" value="Cutinase"/>
    <property type="match status" value="1"/>
</dbReference>
<keyword evidence="2" id="KW-1015">Disulfide bond</keyword>
<name>W1Y829_9ZZZZ</name>
<organism evidence="3">
    <name type="scientific">human gut metagenome</name>
    <dbReference type="NCBI Taxonomy" id="408170"/>
    <lineage>
        <taxon>unclassified sequences</taxon>
        <taxon>metagenomes</taxon>
        <taxon>organismal metagenomes</taxon>
    </lineage>
</organism>
<evidence type="ECO:0000256" key="1">
    <source>
        <dbReference type="ARBA" id="ARBA00022801"/>
    </source>
</evidence>
<sequence>STEYFDSAALGAKKLTALLNAEKKQCPKEWVILAGFSQGSQAITQALAQTDTPQRLAGAILAGNPDHYPGQN</sequence>
<reference evidence="3" key="1">
    <citation type="submission" date="2013-12" db="EMBL/GenBank/DDBJ databases">
        <title>A Varibaculum cambriense genome reconstructed from a premature infant gut community with otherwise low bacterial novelty that shifts toward anaerobic metabolism during the third week of life.</title>
        <authorList>
            <person name="Brown C.T."/>
            <person name="Sharon I."/>
            <person name="Thomas B.C."/>
            <person name="Castelle C.J."/>
            <person name="Morowitz M.J."/>
            <person name="Banfield J.F."/>
        </authorList>
    </citation>
    <scope>NUCLEOTIDE SEQUENCE</scope>
</reference>
<feature type="non-terminal residue" evidence="3">
    <location>
        <position position="1"/>
    </location>
</feature>
<dbReference type="PANTHER" id="PTHR33630:SF9">
    <property type="entry name" value="CUTINASE 4"/>
    <property type="match status" value="1"/>
</dbReference>
<dbReference type="SUPFAM" id="SSF53474">
    <property type="entry name" value="alpha/beta-Hydrolases"/>
    <property type="match status" value="1"/>
</dbReference>
<proteinExistence type="predicted"/>
<accession>W1Y829</accession>
<gene>
    <name evidence="3" type="ORF">Q604_UNBC07370G0001</name>
</gene>
<dbReference type="GO" id="GO:0016787">
    <property type="term" value="F:hydrolase activity"/>
    <property type="evidence" value="ECO:0007669"/>
    <property type="project" value="UniProtKB-KW"/>
</dbReference>
<dbReference type="AlphaFoldDB" id="W1Y829"/>
<dbReference type="Gene3D" id="3.40.50.1820">
    <property type="entry name" value="alpha/beta hydrolase"/>
    <property type="match status" value="1"/>
</dbReference>
<protein>
    <submittedName>
        <fullName evidence="3">Cutinase superfamily protein</fullName>
    </submittedName>
</protein>
<dbReference type="InterPro" id="IPR029058">
    <property type="entry name" value="AB_hydrolase_fold"/>
</dbReference>
<evidence type="ECO:0000256" key="2">
    <source>
        <dbReference type="ARBA" id="ARBA00023157"/>
    </source>
</evidence>
<dbReference type="EMBL" id="AZMM01007370">
    <property type="protein sequence ID" value="ETJ38536.1"/>
    <property type="molecule type" value="Genomic_DNA"/>
</dbReference>
<dbReference type="PANTHER" id="PTHR33630">
    <property type="entry name" value="CUTINASE RV1984C-RELATED-RELATED"/>
    <property type="match status" value="1"/>
</dbReference>